<dbReference type="Pfam" id="PF09677">
    <property type="entry name" value="TrbI_Ftype"/>
    <property type="match status" value="1"/>
</dbReference>
<sequence>MKYIIFVTLVVALVAFGLGIKNTLNSNLTNNIVVIDSDRIIASAMAKIKEDQYVDVAKINQVGQEYRNKIRATLEQYAKDNNVVILDKRAVLTNNVKDLTDEFIKTFINY</sequence>
<dbReference type="AlphaFoldDB" id="A0A0S4SWT0"/>
<comment type="caution">
    <text evidence="1">The sequence shown here is derived from an EMBL/GenBank/DDBJ whole genome shotgun (WGS) entry which is preliminary data.</text>
</comment>
<name>A0A0S4SWT0_CAMHY</name>
<dbReference type="InterPro" id="IPR014115">
    <property type="entry name" value="TrbI_Ftype"/>
</dbReference>
<dbReference type="RefSeq" id="WP_059435506.1">
    <property type="nucleotide sequence ID" value="NZ_FAVB01000007.1"/>
</dbReference>
<organism evidence="1 2">
    <name type="scientific">Campylobacter hyointestinalis subsp. hyointestinalis</name>
    <dbReference type="NCBI Taxonomy" id="91352"/>
    <lineage>
        <taxon>Bacteria</taxon>
        <taxon>Pseudomonadati</taxon>
        <taxon>Campylobacterota</taxon>
        <taxon>Epsilonproteobacteria</taxon>
        <taxon>Campylobacterales</taxon>
        <taxon>Campylobacteraceae</taxon>
        <taxon>Campylobacter</taxon>
    </lineage>
</organism>
<gene>
    <name evidence="1" type="ORF">ERS686654_02062</name>
</gene>
<dbReference type="EMBL" id="FAVB01000007">
    <property type="protein sequence ID" value="CUU90037.1"/>
    <property type="molecule type" value="Genomic_DNA"/>
</dbReference>
<dbReference type="Proteomes" id="UP000052237">
    <property type="component" value="Unassembled WGS sequence"/>
</dbReference>
<accession>A0A0S4SWT0</accession>
<reference evidence="1 2" key="1">
    <citation type="submission" date="2015-11" db="EMBL/GenBank/DDBJ databases">
        <authorList>
            <consortium name="Pathogen Informatics"/>
        </authorList>
    </citation>
    <scope>NUCLEOTIDE SEQUENCE [LARGE SCALE GENOMIC DNA]</scope>
    <source>
        <strain evidence="1 2">006A-0059</strain>
    </source>
</reference>
<keyword evidence="2" id="KW-1185">Reference proteome</keyword>
<proteinExistence type="predicted"/>
<evidence type="ECO:0000313" key="1">
    <source>
        <dbReference type="EMBL" id="CUU90037.1"/>
    </source>
</evidence>
<protein>
    <submittedName>
        <fullName evidence="1">Type-F conjugative transfer system protein (TrbI_Ftype)</fullName>
    </submittedName>
</protein>
<evidence type="ECO:0000313" key="2">
    <source>
        <dbReference type="Proteomes" id="UP000052237"/>
    </source>
</evidence>